<organism evidence="2 3">
    <name type="scientific">Paenibacillus sedimenti</name>
    <dbReference type="NCBI Taxonomy" id="2770274"/>
    <lineage>
        <taxon>Bacteria</taxon>
        <taxon>Bacillati</taxon>
        <taxon>Bacillota</taxon>
        <taxon>Bacilli</taxon>
        <taxon>Bacillales</taxon>
        <taxon>Paenibacillaceae</taxon>
        <taxon>Paenibacillus</taxon>
    </lineage>
</organism>
<dbReference type="AlphaFoldDB" id="A0A926KRB9"/>
<accession>A0A926KRB9</accession>
<gene>
    <name evidence="2" type="ORF">ICC18_11010</name>
</gene>
<comment type="caution">
    <text evidence="2">The sequence shown here is derived from an EMBL/GenBank/DDBJ whole genome shotgun (WGS) entry which is preliminary data.</text>
</comment>
<keyword evidence="3" id="KW-1185">Reference proteome</keyword>
<dbReference type="RefSeq" id="WP_188174427.1">
    <property type="nucleotide sequence ID" value="NZ_JACVVD010000003.1"/>
</dbReference>
<feature type="transmembrane region" description="Helical" evidence="1">
    <location>
        <begin position="77"/>
        <end position="95"/>
    </location>
</feature>
<reference evidence="2" key="1">
    <citation type="submission" date="2020-09" db="EMBL/GenBank/DDBJ databases">
        <title>Draft Genome Sequence of Paenibacillus sp. WST5.</title>
        <authorList>
            <person name="Bao Z."/>
        </authorList>
    </citation>
    <scope>NUCLEOTIDE SEQUENCE</scope>
    <source>
        <strain evidence="2">WST5</strain>
    </source>
</reference>
<keyword evidence="1" id="KW-0812">Transmembrane</keyword>
<dbReference type="EMBL" id="JACVVD010000003">
    <property type="protein sequence ID" value="MBD0380645.1"/>
    <property type="molecule type" value="Genomic_DNA"/>
</dbReference>
<evidence type="ECO:0000256" key="1">
    <source>
        <dbReference type="SAM" id="Phobius"/>
    </source>
</evidence>
<feature type="transmembrane region" description="Helical" evidence="1">
    <location>
        <begin position="46"/>
        <end position="65"/>
    </location>
</feature>
<keyword evidence="1" id="KW-1133">Transmembrane helix</keyword>
<evidence type="ECO:0000313" key="2">
    <source>
        <dbReference type="EMBL" id="MBD0380645.1"/>
    </source>
</evidence>
<proteinExistence type="predicted"/>
<protein>
    <submittedName>
        <fullName evidence="2">Uncharacterized protein</fullName>
    </submittedName>
</protein>
<sequence>MREPHGYWEIGKRGAAKDFAKPLGTLGCFGLAMIVLVLMAGPFMNLLLVFFFWRLCFFLPSWIGGGIETIAVEQWRVYLQYCVIANLMVLIIHMLP</sequence>
<dbReference type="Proteomes" id="UP000650466">
    <property type="component" value="Unassembled WGS sequence"/>
</dbReference>
<evidence type="ECO:0000313" key="3">
    <source>
        <dbReference type="Proteomes" id="UP000650466"/>
    </source>
</evidence>
<keyword evidence="1" id="KW-0472">Membrane</keyword>
<feature type="transmembrane region" description="Helical" evidence="1">
    <location>
        <begin position="20"/>
        <end position="40"/>
    </location>
</feature>
<name>A0A926KRB9_9BACL</name>